<evidence type="ECO:0000256" key="1">
    <source>
        <dbReference type="ARBA" id="ARBA00022737"/>
    </source>
</evidence>
<keyword evidence="6" id="KW-1185">Reference proteome</keyword>
<sequence length="973" mass="103167">MGLLAGRIAVMLALATMPVLPGVAQTVPGFRVDDPRHAQLRALDEKATTLFENDDFAQSMSQKTRDAWAALHDKAMKVRVGNLPHPLAGVGLIKLGSMDQIEGKNPSALTHVDKGLALIAPFRDTYPISWLEGMSVKGYVQSIIGDVTAGAETLAQASAYADGYFARVGPKALSEADYMLKSNIAFSHAQALSRLGRYGEAVDAQRASLEARTTSLGPNHPDTVAATYTYAQMLYRAARLVEAEKYARLAVNIATDHVDRKHPSYHRSLEMLGLLLARTGRRAESLDYMERSIAIKRETVGTKSLFYHFGLYNMAGVLLPMERYSDAEPLFLEAERGFRAIEGDNSPQGARALAFAAVASAASGRPEEVIERTRAAMDRVRTPTASDRDMGQRVYPLLVPALIATSQPGAARAAAADYLRETRQIDDAPAFALANAAMMAAWAQGDGAVAAARQMAGLLRESQSLDDDGDLNEDQRAALDTILKIAVQANDPALALDAMAILAGSRIAQANRLVAERLVADPALAARVRTLQDKLKALAKADSALLKALATDKDVDAARAARSAVEAIAEAERAAIARDYPRWIEARGGIRPDLATLRAGLAQDEALLAVMPAFDGVYLLAVDADGATVERTGLGRAAMVALVDRLRGTMTPGGFDRTAAHDLYAQIFTPTILARLGKAKALRIVPTGAFASLPFAMLPQRPVVTIDRDTPWLIRRFAIEVQPGFATGPAAPQRIAMRNQSFLGVGAPAPFAAGTRPAAPALLAANHYFRGGAADAAALSELPSLPGSLAELRAVADRFGSDRATLLVGAQASEAALRAQDLAPYSVILFATHGLVSGQMEGVTEPALVLSPPSPGTGDDGLLTASEVAAMRIGADWVILSACNTAAGDSAQAPAYSGLAQAFRYAGAGSLLVSHWPVRDDASAFVTLETVKAANRGTPRAVALQKAMLKLMRSGRADAAQPYIWAPFILIGR</sequence>
<accession>A0A401IXK1</accession>
<evidence type="ECO:0000259" key="4">
    <source>
        <dbReference type="Pfam" id="PF12770"/>
    </source>
</evidence>
<gene>
    <name evidence="5" type="ORF">MBESOW_P0394</name>
</gene>
<dbReference type="PANTHER" id="PTHR45641">
    <property type="entry name" value="TETRATRICOPEPTIDE REPEAT PROTEIN (AFU_ORTHOLOGUE AFUA_6G03870)"/>
    <property type="match status" value="1"/>
</dbReference>
<dbReference type="PANTHER" id="PTHR45641:SF19">
    <property type="entry name" value="NEPHROCYSTIN-3"/>
    <property type="match status" value="1"/>
</dbReference>
<dbReference type="AlphaFoldDB" id="A0A401IXK1"/>
<reference evidence="5 6" key="1">
    <citation type="submission" date="2014-12" db="EMBL/GenBank/DDBJ databases">
        <title>Whole genome sequencing of Sphingobium xenophagum OW59.</title>
        <authorList>
            <person name="Ohta Y."/>
            <person name="Nishi S."/>
            <person name="Hatada Y."/>
        </authorList>
    </citation>
    <scope>NUCLEOTIDE SEQUENCE [LARGE SCALE GENOMIC DNA]</scope>
    <source>
        <strain evidence="5 6">OW59</strain>
    </source>
</reference>
<dbReference type="InterPro" id="IPR024983">
    <property type="entry name" value="CHAT_dom"/>
</dbReference>
<evidence type="ECO:0000256" key="2">
    <source>
        <dbReference type="ARBA" id="ARBA00022803"/>
    </source>
</evidence>
<dbReference type="InterPro" id="IPR011990">
    <property type="entry name" value="TPR-like_helical_dom_sf"/>
</dbReference>
<dbReference type="Proteomes" id="UP000290975">
    <property type="component" value="Unassembled WGS sequence"/>
</dbReference>
<evidence type="ECO:0000313" key="6">
    <source>
        <dbReference type="Proteomes" id="UP000290975"/>
    </source>
</evidence>
<dbReference type="Gene3D" id="1.25.40.10">
    <property type="entry name" value="Tetratricopeptide repeat domain"/>
    <property type="match status" value="1"/>
</dbReference>
<keyword evidence="1" id="KW-0677">Repeat</keyword>
<evidence type="ECO:0000313" key="5">
    <source>
        <dbReference type="EMBL" id="GBH29141.1"/>
    </source>
</evidence>
<protein>
    <recommendedName>
        <fullName evidence="4">CHAT domain-containing protein</fullName>
    </recommendedName>
</protein>
<dbReference type="Pfam" id="PF12770">
    <property type="entry name" value="CHAT"/>
    <property type="match status" value="1"/>
</dbReference>
<dbReference type="SUPFAM" id="SSF48452">
    <property type="entry name" value="TPR-like"/>
    <property type="match status" value="2"/>
</dbReference>
<feature type="domain" description="CHAT" evidence="4">
    <location>
        <begin position="659"/>
        <end position="973"/>
    </location>
</feature>
<dbReference type="Pfam" id="PF13374">
    <property type="entry name" value="TPR_10"/>
    <property type="match status" value="1"/>
</dbReference>
<dbReference type="STRING" id="1192759.GCA_000277525_03003"/>
<organism evidence="5 6">
    <name type="scientific">Sphingobium xenophagum</name>
    <dbReference type="NCBI Taxonomy" id="121428"/>
    <lineage>
        <taxon>Bacteria</taxon>
        <taxon>Pseudomonadati</taxon>
        <taxon>Pseudomonadota</taxon>
        <taxon>Alphaproteobacteria</taxon>
        <taxon>Sphingomonadales</taxon>
        <taxon>Sphingomonadaceae</taxon>
        <taxon>Sphingobium</taxon>
    </lineage>
</organism>
<keyword evidence="3" id="KW-0732">Signal</keyword>
<name>A0A401IXK1_SPHXE</name>
<evidence type="ECO:0000256" key="3">
    <source>
        <dbReference type="SAM" id="SignalP"/>
    </source>
</evidence>
<dbReference type="EMBL" id="BBQY01000001">
    <property type="protein sequence ID" value="GBH29141.1"/>
    <property type="molecule type" value="Genomic_DNA"/>
</dbReference>
<proteinExistence type="predicted"/>
<keyword evidence="2" id="KW-0802">TPR repeat</keyword>
<feature type="chain" id="PRO_5019034659" description="CHAT domain-containing protein" evidence="3">
    <location>
        <begin position="22"/>
        <end position="973"/>
    </location>
</feature>
<dbReference type="Pfam" id="PF13424">
    <property type="entry name" value="TPR_12"/>
    <property type="match status" value="1"/>
</dbReference>
<feature type="signal peptide" evidence="3">
    <location>
        <begin position="1"/>
        <end position="21"/>
    </location>
</feature>
<comment type="caution">
    <text evidence="5">The sequence shown here is derived from an EMBL/GenBank/DDBJ whole genome shotgun (WGS) entry which is preliminary data.</text>
</comment>